<reference evidence="2" key="1">
    <citation type="journal article" date="2020" name="Sci">
        <title>Metagenomics characterisation of avian parvoviruses and picornaviruses from Australian wild ducks.</title>
        <authorList>
            <person name="Vibin J."/>
            <person name="Chamings A."/>
            <person name="Klaassen M."/>
            <person name="Bhatta T.R."/>
            <person name="Alexandersen S."/>
        </authorList>
    </citation>
    <scope>NUCLEOTIDE SEQUENCE</scope>
    <source>
        <strain evidence="2">WDCPaV/N26/606nt/WD08.18-AU-2018</strain>
    </source>
</reference>
<accession>A0A7D6WTQ2</accession>
<proteinExistence type="predicted"/>
<protein>
    <submittedName>
        <fullName evidence="2">Uncharacterized protein</fullName>
    </submittedName>
</protein>
<evidence type="ECO:0000313" key="2">
    <source>
        <dbReference type="EMBL" id="QMI57954.1"/>
    </source>
</evidence>
<feature type="region of interest" description="Disordered" evidence="1">
    <location>
        <begin position="121"/>
        <end position="145"/>
    </location>
</feature>
<organism evidence="2">
    <name type="scientific">Wood duck chaphamaparvovirus</name>
    <dbReference type="NCBI Taxonomy" id="2759604"/>
    <lineage>
        <taxon>Viruses</taxon>
        <taxon>Monodnaviria</taxon>
        <taxon>Shotokuvirae</taxon>
        <taxon>Cossaviricota</taxon>
        <taxon>Quintoviricetes</taxon>
        <taxon>Piccovirales</taxon>
        <taxon>Parvoviridae</taxon>
        <taxon>Hamaparvovirinae</taxon>
        <taxon>Chaphamaparvovirus</taxon>
    </lineage>
</organism>
<sequence>MATGFGGSGCTLLVWIDNESWRLENMDSNQKEDKKKELLEDAIILLSGRWNMESTIMESNGIVYGFLVCPRFVVGIPTVIRALGDLGGHVHIHRGGPTDSGKQLIRYVECKKRYNVPDVVSEGSSGDVDQTSGYQSSWGKRTKKS</sequence>
<dbReference type="EMBL" id="MT247823">
    <property type="protein sequence ID" value="QMI57954.1"/>
    <property type="molecule type" value="Genomic_DNA"/>
</dbReference>
<name>A0A7D6WTQ2_9VIRU</name>
<evidence type="ECO:0000256" key="1">
    <source>
        <dbReference type="SAM" id="MobiDB-lite"/>
    </source>
</evidence>
<feature type="compositionally biased region" description="Polar residues" evidence="1">
    <location>
        <begin position="122"/>
        <end position="139"/>
    </location>
</feature>